<feature type="compositionally biased region" description="Basic residues" evidence="1">
    <location>
        <begin position="976"/>
        <end position="988"/>
    </location>
</feature>
<dbReference type="PANTHER" id="PTHR31286">
    <property type="entry name" value="GLYCINE-RICH CELL WALL STRUCTURAL PROTEIN 1.8-LIKE"/>
    <property type="match status" value="1"/>
</dbReference>
<dbReference type="Proteomes" id="UP001412067">
    <property type="component" value="Unassembled WGS sequence"/>
</dbReference>
<feature type="compositionally biased region" description="Basic residues" evidence="1">
    <location>
        <begin position="171"/>
        <end position="180"/>
    </location>
</feature>
<keyword evidence="4" id="KW-1185">Reference proteome</keyword>
<dbReference type="InterPro" id="IPR025558">
    <property type="entry name" value="DUF4283"/>
</dbReference>
<dbReference type="Pfam" id="PF14111">
    <property type="entry name" value="DUF4283"/>
    <property type="match status" value="1"/>
</dbReference>
<dbReference type="InterPro" id="IPR040256">
    <property type="entry name" value="At4g02000-like"/>
</dbReference>
<gene>
    <name evidence="3" type="ORF">KSP40_PGU015216</name>
</gene>
<evidence type="ECO:0000259" key="2">
    <source>
        <dbReference type="Pfam" id="PF14111"/>
    </source>
</evidence>
<feature type="region of interest" description="Disordered" evidence="1">
    <location>
        <begin position="879"/>
        <end position="922"/>
    </location>
</feature>
<feature type="compositionally biased region" description="Basic and acidic residues" evidence="1">
    <location>
        <begin position="271"/>
        <end position="284"/>
    </location>
</feature>
<comment type="caution">
    <text evidence="3">The sequence shown here is derived from an EMBL/GenBank/DDBJ whole genome shotgun (WGS) entry which is preliminary data.</text>
</comment>
<feature type="compositionally biased region" description="Basic and acidic residues" evidence="1">
    <location>
        <begin position="23"/>
        <end position="32"/>
    </location>
</feature>
<dbReference type="PANTHER" id="PTHR31286:SF180">
    <property type="entry name" value="OS10G0362600 PROTEIN"/>
    <property type="match status" value="1"/>
</dbReference>
<feature type="compositionally biased region" description="Polar residues" evidence="1">
    <location>
        <begin position="1"/>
        <end position="15"/>
    </location>
</feature>
<feature type="domain" description="DUF4283" evidence="2">
    <location>
        <begin position="306"/>
        <end position="373"/>
    </location>
</feature>
<organism evidence="3 4">
    <name type="scientific">Platanthera guangdongensis</name>
    <dbReference type="NCBI Taxonomy" id="2320717"/>
    <lineage>
        <taxon>Eukaryota</taxon>
        <taxon>Viridiplantae</taxon>
        <taxon>Streptophyta</taxon>
        <taxon>Embryophyta</taxon>
        <taxon>Tracheophyta</taxon>
        <taxon>Spermatophyta</taxon>
        <taxon>Magnoliopsida</taxon>
        <taxon>Liliopsida</taxon>
        <taxon>Asparagales</taxon>
        <taxon>Orchidaceae</taxon>
        <taxon>Orchidoideae</taxon>
        <taxon>Orchideae</taxon>
        <taxon>Orchidinae</taxon>
        <taxon>Platanthera</taxon>
    </lineage>
</organism>
<name>A0ABR2M1G5_9ASPA</name>
<feature type="region of interest" description="Disordered" evidence="1">
    <location>
        <begin position="514"/>
        <end position="534"/>
    </location>
</feature>
<sequence>MDGSASIQGNQNQKASRIWVKKGVKDTDKVSAKADSAIPPNANPMSLDAAVPSLIPPDDDESGEDSRDNEATDNLAVLRADDVPDFMDKLVPTDDDPAKDVRPKKKNGKMDMLSLSDEDPPEEIRPKKKKGSRNIDTQPEAEEIGSPKKAPKKQKAADDYAEDMDDVVPRGRSHSRHGRKGDHNPERTRKKSKNGGVRVRVVRGSGSVVRCVSRLLFPASMGRKPKGKRAISPEQHGFSVRDPEEDADVNAHVDSSMRKGKVLLQVSKASKLQEENSNSDHHMSDSSNDESDDELSVTISDSSSHLIGRVLGKNFKFDFLSSQLQAKWGAYAGFRINDLGNGCFILFFADKESRDQVWLGGPWHVAGRAVGLDRCLAALSDEEIDKDKPLEENADAIAVHAQDNRSKKNKATQANATKPSNVNDIVSPTGETSHKNKTADDYLLDVDTFTRGRSRSRPGRKGQSSPHSVLGGAAPKRPSSPVQDLVATSRAPVIANKKLFSSDHVSLNLFEHSGAANPGSDSSQESDSDSFWGSEKSANSVSFSSCIFGVRGNDAVKSVSNSSGTHAAKDNVSVNSSSPQAHQSKDNQVLPNQAASSQGSIDAIMNLCGVAQVLPAPTRAVETAKEPSGANKAHDCPACPAAPLPKLIASKLSTRMLWLVEQWARTFRFEWLAAQLHRKWGAFEGFPSAPGLPLSFWGDKNLCRNVYIIGELMFIDAFTKSRSRTSFARFCVRQDSATPLFGGLLLNSANTGKVFQKLVYEGIGSLCTSCGFTEHGDATCASVAPIKNVEVRNPQEGLDGWTLVQPRKPLQQKAIADSNKANWQWRKVEKPAAPIPMSPATDCNARTDAPILPDVINLQEQQMAIDCHVQDGNVSINKQDNAAEPNQQPPKDIAHPCQENFPNDHANLDVRRPRSPTRKVYQASDAVDAANASSAAGVAGQAGAAVPNHVADVPLGKNILIDPVDADEAVEDVVRRARSPTKRPRGKSKSRERSVLCRDDTGSAAGAPL</sequence>
<accession>A0ABR2M1G5</accession>
<feature type="region of interest" description="Disordered" evidence="1">
    <location>
        <begin position="558"/>
        <end position="595"/>
    </location>
</feature>
<feature type="region of interest" description="Disordered" evidence="1">
    <location>
        <begin position="271"/>
        <end position="295"/>
    </location>
</feature>
<evidence type="ECO:0000313" key="3">
    <source>
        <dbReference type="EMBL" id="KAK8956188.1"/>
    </source>
</evidence>
<feature type="compositionally biased region" description="Basic and acidic residues" evidence="1">
    <location>
        <begin position="989"/>
        <end position="1001"/>
    </location>
</feature>
<evidence type="ECO:0000256" key="1">
    <source>
        <dbReference type="SAM" id="MobiDB-lite"/>
    </source>
</evidence>
<protein>
    <recommendedName>
        <fullName evidence="2">DUF4283 domain-containing protein</fullName>
    </recommendedName>
</protein>
<proteinExistence type="predicted"/>
<reference evidence="3 4" key="1">
    <citation type="journal article" date="2022" name="Nat. Plants">
        <title>Genomes of leafy and leafless Platanthera orchids illuminate the evolution of mycoheterotrophy.</title>
        <authorList>
            <person name="Li M.H."/>
            <person name="Liu K.W."/>
            <person name="Li Z."/>
            <person name="Lu H.C."/>
            <person name="Ye Q.L."/>
            <person name="Zhang D."/>
            <person name="Wang J.Y."/>
            <person name="Li Y.F."/>
            <person name="Zhong Z.M."/>
            <person name="Liu X."/>
            <person name="Yu X."/>
            <person name="Liu D.K."/>
            <person name="Tu X.D."/>
            <person name="Liu B."/>
            <person name="Hao Y."/>
            <person name="Liao X.Y."/>
            <person name="Jiang Y.T."/>
            <person name="Sun W.H."/>
            <person name="Chen J."/>
            <person name="Chen Y.Q."/>
            <person name="Ai Y."/>
            <person name="Zhai J.W."/>
            <person name="Wu S.S."/>
            <person name="Zhou Z."/>
            <person name="Hsiao Y.Y."/>
            <person name="Wu W.L."/>
            <person name="Chen Y.Y."/>
            <person name="Lin Y.F."/>
            <person name="Hsu J.L."/>
            <person name="Li C.Y."/>
            <person name="Wang Z.W."/>
            <person name="Zhao X."/>
            <person name="Zhong W.Y."/>
            <person name="Ma X.K."/>
            <person name="Ma L."/>
            <person name="Huang J."/>
            <person name="Chen G.Z."/>
            <person name="Huang M.Z."/>
            <person name="Huang L."/>
            <person name="Peng D.H."/>
            <person name="Luo Y.B."/>
            <person name="Zou S.Q."/>
            <person name="Chen S.P."/>
            <person name="Lan S."/>
            <person name="Tsai W.C."/>
            <person name="Van de Peer Y."/>
            <person name="Liu Z.J."/>
        </authorList>
    </citation>
    <scope>NUCLEOTIDE SEQUENCE [LARGE SCALE GENOMIC DNA]</scope>
    <source>
        <strain evidence="3">Lor288</strain>
    </source>
</reference>
<feature type="region of interest" description="Disordered" evidence="1">
    <location>
        <begin position="972"/>
        <end position="1009"/>
    </location>
</feature>
<feature type="region of interest" description="Disordered" evidence="1">
    <location>
        <begin position="398"/>
        <end position="485"/>
    </location>
</feature>
<feature type="compositionally biased region" description="Polar residues" evidence="1">
    <location>
        <begin position="572"/>
        <end position="595"/>
    </location>
</feature>
<evidence type="ECO:0000313" key="4">
    <source>
        <dbReference type="Proteomes" id="UP001412067"/>
    </source>
</evidence>
<feature type="region of interest" description="Disordered" evidence="1">
    <location>
        <begin position="222"/>
        <end position="246"/>
    </location>
</feature>
<feature type="region of interest" description="Disordered" evidence="1">
    <location>
        <begin position="1"/>
        <end position="199"/>
    </location>
</feature>
<dbReference type="EMBL" id="JBBWWR010000013">
    <property type="protein sequence ID" value="KAK8956188.1"/>
    <property type="molecule type" value="Genomic_DNA"/>
</dbReference>
<feature type="compositionally biased region" description="Basic and acidic residues" evidence="1">
    <location>
        <begin position="79"/>
        <end position="101"/>
    </location>
</feature>
<feature type="compositionally biased region" description="Polar residues" evidence="1">
    <location>
        <begin position="419"/>
        <end position="431"/>
    </location>
</feature>